<proteinExistence type="predicted"/>
<reference evidence="1" key="1">
    <citation type="submission" date="2021-09" db="EMBL/GenBank/DDBJ databases">
        <title>A high-quality genome of the endoparasitic fungus Hirsutella rhossiliensis with a comparison of Hirsutella genomes reveals transposable elements contributing to genome size variation.</title>
        <authorList>
            <person name="Lin R."/>
            <person name="Jiao Y."/>
            <person name="Sun X."/>
            <person name="Ling J."/>
            <person name="Xie B."/>
            <person name="Cheng X."/>
        </authorList>
    </citation>
    <scope>NUCLEOTIDE SEQUENCE</scope>
    <source>
        <strain evidence="1">HR02</strain>
    </source>
</reference>
<keyword evidence="2" id="KW-1185">Reference proteome</keyword>
<dbReference type="AlphaFoldDB" id="A0A9P8N238"/>
<dbReference type="RefSeq" id="XP_044723751.1">
    <property type="nucleotide sequence ID" value="XM_044860118.1"/>
</dbReference>
<dbReference type="EMBL" id="JAIZPD010000002">
    <property type="protein sequence ID" value="KAH0966238.1"/>
    <property type="molecule type" value="Genomic_DNA"/>
</dbReference>
<organism evidence="1 2">
    <name type="scientific">Hirsutella rhossiliensis</name>
    <dbReference type="NCBI Taxonomy" id="111463"/>
    <lineage>
        <taxon>Eukaryota</taxon>
        <taxon>Fungi</taxon>
        <taxon>Dikarya</taxon>
        <taxon>Ascomycota</taxon>
        <taxon>Pezizomycotina</taxon>
        <taxon>Sordariomycetes</taxon>
        <taxon>Hypocreomycetidae</taxon>
        <taxon>Hypocreales</taxon>
        <taxon>Ophiocordycipitaceae</taxon>
        <taxon>Hirsutella</taxon>
    </lineage>
</organism>
<evidence type="ECO:0000313" key="2">
    <source>
        <dbReference type="Proteomes" id="UP000824596"/>
    </source>
</evidence>
<sequence>MLTSAIDISTSPSPASSFSERAESFVDAVLGTADNGSAATAAPARAPATAPTAAASASAALAALTSPF</sequence>
<gene>
    <name evidence="1" type="ORF">HRG_01647</name>
</gene>
<accession>A0A9P8N238</accession>
<name>A0A9P8N238_9HYPO</name>
<dbReference type="Proteomes" id="UP000824596">
    <property type="component" value="Unassembled WGS sequence"/>
</dbReference>
<evidence type="ECO:0000313" key="1">
    <source>
        <dbReference type="EMBL" id="KAH0966238.1"/>
    </source>
</evidence>
<protein>
    <submittedName>
        <fullName evidence="1">Uncharacterized protein</fullName>
    </submittedName>
</protein>
<dbReference type="GeneID" id="68350776"/>
<comment type="caution">
    <text evidence="1">The sequence shown here is derived from an EMBL/GenBank/DDBJ whole genome shotgun (WGS) entry which is preliminary data.</text>
</comment>